<sequence>MKIFLNTWKKTAIAASAAICLHAPAQAADYFILGADSETESGVYQLTIESYTNKAYQLERLIATQDPSYIAMSSDYQSLFAVNEEANSGVFAFNYTNGHWTKAGQIEGLGDYPCYVSWNGIRNQLAVATYVSPNYSVIDYTDNQLSLSGQVIHSGAGPHKRQEAPHPHWMGWSPEGQFLYGVDLGTDQILQFSQQNGQWNAKVAASLQAGDGPRHLAFHPTKNYAYVLNELSNTLVAYEQSVVDGSLTQIQRVNTLSTDKKSQAAAIRLSADGKFIYLTNRGENSIAVFKVLNSGEVQLVQHISTNGNWPRDFNFSYKQDYLLVANRKSDNLAVYSRDKDTGKLTDLAFDIKADNVKFVQGVPAGY</sequence>
<dbReference type="Proteomes" id="UP000019276">
    <property type="component" value="Unassembled WGS sequence"/>
</dbReference>
<dbReference type="AlphaFoldDB" id="W7QSY8"/>
<dbReference type="InterPro" id="IPR015943">
    <property type="entry name" value="WD40/YVTN_repeat-like_dom_sf"/>
</dbReference>
<organism evidence="4 5">
    <name type="scientific">Catenovulum agarivorans DS-2</name>
    <dbReference type="NCBI Taxonomy" id="1328313"/>
    <lineage>
        <taxon>Bacteria</taxon>
        <taxon>Pseudomonadati</taxon>
        <taxon>Pseudomonadota</taxon>
        <taxon>Gammaproteobacteria</taxon>
        <taxon>Alteromonadales</taxon>
        <taxon>Alteromonadaceae</taxon>
        <taxon>Catenovulum</taxon>
    </lineage>
</organism>
<feature type="signal peptide" evidence="3">
    <location>
        <begin position="1"/>
        <end position="27"/>
    </location>
</feature>
<dbReference type="PATRIC" id="fig|1328313.3.peg.63"/>
<keyword evidence="5" id="KW-1185">Reference proteome</keyword>
<keyword evidence="2" id="KW-0119">Carbohydrate metabolism</keyword>
<dbReference type="GO" id="GO:0005829">
    <property type="term" value="C:cytosol"/>
    <property type="evidence" value="ECO:0007669"/>
    <property type="project" value="TreeGrafter"/>
</dbReference>
<dbReference type="STRING" id="1328313.DS2_00300"/>
<keyword evidence="2" id="KW-0313">Glucose metabolism</keyword>
<evidence type="ECO:0000313" key="4">
    <source>
        <dbReference type="EMBL" id="EWH12117.1"/>
    </source>
</evidence>
<reference evidence="4 5" key="1">
    <citation type="journal article" date="2014" name="Genome Announc.">
        <title>Draft Genome Sequence of the Agar-Degrading Bacterium Catenovulum sp. Strain DS-2, Isolated from Intestines of Haliotis diversicolor.</title>
        <authorList>
            <person name="Shan D."/>
            <person name="Li X."/>
            <person name="Gu Z."/>
            <person name="Wei G."/>
            <person name="Gao Z."/>
            <person name="Shao Z."/>
        </authorList>
    </citation>
    <scope>NUCLEOTIDE SEQUENCE [LARGE SCALE GENOMIC DNA]</scope>
    <source>
        <strain evidence="4 5">DS-2</strain>
    </source>
</reference>
<evidence type="ECO:0000256" key="1">
    <source>
        <dbReference type="ARBA" id="ARBA00005564"/>
    </source>
</evidence>
<protein>
    <recommendedName>
        <fullName evidence="6">6-phosphogluconolactonase</fullName>
    </recommendedName>
</protein>
<accession>W7QSY8</accession>
<evidence type="ECO:0000256" key="3">
    <source>
        <dbReference type="SAM" id="SignalP"/>
    </source>
</evidence>
<comment type="similarity">
    <text evidence="1">Belongs to the cycloisomerase 2 family.</text>
</comment>
<evidence type="ECO:0000313" key="5">
    <source>
        <dbReference type="Proteomes" id="UP000019276"/>
    </source>
</evidence>
<proteinExistence type="inferred from homology"/>
<dbReference type="PANTHER" id="PTHR30344:SF1">
    <property type="entry name" value="6-PHOSPHOGLUCONOLACTONASE"/>
    <property type="match status" value="1"/>
</dbReference>
<dbReference type="EMBL" id="ARZY01000001">
    <property type="protein sequence ID" value="EWH12117.1"/>
    <property type="molecule type" value="Genomic_DNA"/>
</dbReference>
<evidence type="ECO:0008006" key="6">
    <source>
        <dbReference type="Google" id="ProtNLM"/>
    </source>
</evidence>
<dbReference type="GO" id="GO:0006006">
    <property type="term" value="P:glucose metabolic process"/>
    <property type="evidence" value="ECO:0007669"/>
    <property type="project" value="UniProtKB-KW"/>
</dbReference>
<dbReference type="InterPro" id="IPR011048">
    <property type="entry name" value="Haem_d1_sf"/>
</dbReference>
<dbReference type="Gene3D" id="2.130.10.10">
    <property type="entry name" value="YVTN repeat-like/Quinoprotein amine dehydrogenase"/>
    <property type="match status" value="1"/>
</dbReference>
<gene>
    <name evidence="4" type="ORF">DS2_00300</name>
</gene>
<dbReference type="Pfam" id="PF10282">
    <property type="entry name" value="Lactonase"/>
    <property type="match status" value="1"/>
</dbReference>
<name>W7QSY8_9ALTE</name>
<dbReference type="RefSeq" id="WP_035012577.1">
    <property type="nucleotide sequence ID" value="NZ_ARZY01000001.1"/>
</dbReference>
<dbReference type="PANTHER" id="PTHR30344">
    <property type="entry name" value="6-PHOSPHOGLUCONOLACTONASE-RELATED"/>
    <property type="match status" value="1"/>
</dbReference>
<dbReference type="InterPro" id="IPR050282">
    <property type="entry name" value="Cycloisomerase_2"/>
</dbReference>
<comment type="caution">
    <text evidence="4">The sequence shown here is derived from an EMBL/GenBank/DDBJ whole genome shotgun (WGS) entry which is preliminary data.</text>
</comment>
<dbReference type="eggNOG" id="COG2706">
    <property type="taxonomic scope" value="Bacteria"/>
</dbReference>
<evidence type="ECO:0000256" key="2">
    <source>
        <dbReference type="ARBA" id="ARBA00022526"/>
    </source>
</evidence>
<feature type="chain" id="PRO_5004901692" description="6-phosphogluconolactonase" evidence="3">
    <location>
        <begin position="28"/>
        <end position="366"/>
    </location>
</feature>
<dbReference type="OrthoDB" id="9790815at2"/>
<keyword evidence="3" id="KW-0732">Signal</keyword>
<dbReference type="GO" id="GO:0017057">
    <property type="term" value="F:6-phosphogluconolactonase activity"/>
    <property type="evidence" value="ECO:0007669"/>
    <property type="project" value="TreeGrafter"/>
</dbReference>
<dbReference type="InterPro" id="IPR019405">
    <property type="entry name" value="Lactonase_7-beta_prop"/>
</dbReference>
<dbReference type="SUPFAM" id="SSF51004">
    <property type="entry name" value="C-terminal (heme d1) domain of cytochrome cd1-nitrite reductase"/>
    <property type="match status" value="1"/>
</dbReference>